<name>Q0V3G7_PHANO</name>
<sequence length="398" mass="45169">MRAVALLGLLCLQLALPVIAIRVTSCQKDNLAWRKRPDTGDDYFHPDSGVVTGTDPPPPPNPRPRPRPRPPPPLPQPPRPPPGVQTASDELWDKAGAKGCTLGWGMQAQDHDAGALYVPERDSARSLYKGTSDLQKWYWHIFPDNKLKESFHDLYATWGVGWVLKDLGISDYTNEYKSGRNNLLNIAHQSYEDKALPLEQQWYDIDEEWYPATGASFSFTINPDEGIIISLNRESPKWAVKDRSPPVPDSYLPKLNQFSDVAWITWAAMHKPPWSQETRLNNIKYFMSVSITNVETQQILKRALEANHWHLSSPNVQGFAYFLIQHKAELGSMFIEQIQVFQGETKAELPCILMHVKQPLGQSAGVKRREAGPNMTSEVQWHDDGKHILRVHTFRANL</sequence>
<accession>Q0V3G7</accession>
<evidence type="ECO:0000313" key="3">
    <source>
        <dbReference type="EMBL" id="EAT91096.1"/>
    </source>
</evidence>
<feature type="chain" id="PRO_5004178394" evidence="2">
    <location>
        <begin position="21"/>
        <end position="398"/>
    </location>
</feature>
<dbReference type="STRING" id="321614.Q0V3G7"/>
<keyword evidence="2" id="KW-0732">Signal</keyword>
<reference evidence="4" key="1">
    <citation type="journal article" date="2007" name="Plant Cell">
        <title>Dothideomycete-plant interactions illuminated by genome sequencing and EST analysis of the wheat pathogen Stagonospora nodorum.</title>
        <authorList>
            <person name="Hane J.K."/>
            <person name="Lowe R.G."/>
            <person name="Solomon P.S."/>
            <person name="Tan K.C."/>
            <person name="Schoch C.L."/>
            <person name="Spatafora J.W."/>
            <person name="Crous P.W."/>
            <person name="Kodira C."/>
            <person name="Birren B.W."/>
            <person name="Galagan J.E."/>
            <person name="Torriani S.F."/>
            <person name="McDonald B.A."/>
            <person name="Oliver R.P."/>
        </authorList>
    </citation>
    <scope>NUCLEOTIDE SEQUENCE [LARGE SCALE GENOMIC DNA]</scope>
    <source>
        <strain evidence="4">SN15 / ATCC MYA-4574 / FGSC 10173</strain>
    </source>
</reference>
<dbReference type="RefSeq" id="XP_001792085.1">
    <property type="nucleotide sequence ID" value="XM_001792033.1"/>
</dbReference>
<feature type="compositionally biased region" description="Basic and acidic residues" evidence="1">
    <location>
        <begin position="33"/>
        <end position="45"/>
    </location>
</feature>
<protein>
    <submittedName>
        <fullName evidence="3">Uncharacterized protein</fullName>
    </submittedName>
</protein>
<gene>
    <name evidence="3" type="ORF">SNOG_01447</name>
</gene>
<dbReference type="VEuPathDB" id="FungiDB:JI435_014470"/>
<dbReference type="Proteomes" id="UP000001055">
    <property type="component" value="Unassembled WGS sequence"/>
</dbReference>
<evidence type="ECO:0000313" key="4">
    <source>
        <dbReference type="Proteomes" id="UP000001055"/>
    </source>
</evidence>
<dbReference type="KEGG" id="pno:SNOG_01447"/>
<organism evidence="3 4">
    <name type="scientific">Phaeosphaeria nodorum (strain SN15 / ATCC MYA-4574 / FGSC 10173)</name>
    <name type="common">Glume blotch fungus</name>
    <name type="synonym">Parastagonospora nodorum</name>
    <dbReference type="NCBI Taxonomy" id="321614"/>
    <lineage>
        <taxon>Eukaryota</taxon>
        <taxon>Fungi</taxon>
        <taxon>Dikarya</taxon>
        <taxon>Ascomycota</taxon>
        <taxon>Pezizomycotina</taxon>
        <taxon>Dothideomycetes</taxon>
        <taxon>Pleosporomycetidae</taxon>
        <taxon>Pleosporales</taxon>
        <taxon>Pleosporineae</taxon>
        <taxon>Phaeosphaeriaceae</taxon>
        <taxon>Parastagonospora</taxon>
    </lineage>
</organism>
<dbReference type="OMA" id="DVAWIGW"/>
<feature type="region of interest" description="Disordered" evidence="1">
    <location>
        <begin position="33"/>
        <end position="88"/>
    </location>
</feature>
<evidence type="ECO:0000256" key="2">
    <source>
        <dbReference type="SAM" id="SignalP"/>
    </source>
</evidence>
<dbReference type="InParanoid" id="Q0V3G7"/>
<feature type="compositionally biased region" description="Pro residues" evidence="1">
    <location>
        <begin position="55"/>
        <end position="83"/>
    </location>
</feature>
<evidence type="ECO:0000256" key="1">
    <source>
        <dbReference type="SAM" id="MobiDB-lite"/>
    </source>
</evidence>
<proteinExistence type="predicted"/>
<dbReference type="EMBL" id="CH445326">
    <property type="protein sequence ID" value="EAT91096.1"/>
    <property type="molecule type" value="Genomic_DNA"/>
</dbReference>
<dbReference type="AlphaFoldDB" id="Q0V3G7"/>
<feature type="signal peptide" evidence="2">
    <location>
        <begin position="1"/>
        <end position="20"/>
    </location>
</feature>
<dbReference type="GeneID" id="5968930"/>